<evidence type="ECO:0000256" key="3">
    <source>
        <dbReference type="ARBA" id="ARBA00022679"/>
    </source>
</evidence>
<keyword evidence="5" id="KW-0479">Metal-binding</keyword>
<dbReference type="PANTHER" id="PTHR33571">
    <property type="entry name" value="SSL8005 PROTEIN"/>
    <property type="match status" value="1"/>
</dbReference>
<comment type="cofactor">
    <cofactor evidence="1">
        <name>Mg(2+)</name>
        <dbReference type="ChEBI" id="CHEBI:18420"/>
    </cofactor>
</comment>
<sequence length="98" mass="10996">MRINRDALVDICRRYHVRELAVFGSVLRDDFGPASDVDVLVDLAPTTPIKSLLDRAQLVVELESVFGRTVDLADKQRLYPLLAPEILATREVIYAATE</sequence>
<dbReference type="InterPro" id="IPR052038">
    <property type="entry name" value="Type-VII_TA_antitoxin"/>
</dbReference>
<dbReference type="Pfam" id="PF01909">
    <property type="entry name" value="NTP_transf_2"/>
    <property type="match status" value="1"/>
</dbReference>
<dbReference type="InterPro" id="IPR002934">
    <property type="entry name" value="Polymerase_NTP_transf_dom"/>
</dbReference>
<dbReference type="EMBL" id="JABBVZ010000134">
    <property type="protein sequence ID" value="NMP24672.1"/>
    <property type="molecule type" value="Genomic_DNA"/>
</dbReference>
<evidence type="ECO:0000256" key="6">
    <source>
        <dbReference type="ARBA" id="ARBA00022741"/>
    </source>
</evidence>
<evidence type="ECO:0000313" key="11">
    <source>
        <dbReference type="EMBL" id="NMP24672.1"/>
    </source>
</evidence>
<dbReference type="Gene3D" id="3.30.460.10">
    <property type="entry name" value="Beta Polymerase, domain 2"/>
    <property type="match status" value="1"/>
</dbReference>
<dbReference type="Proteomes" id="UP000533476">
    <property type="component" value="Unassembled WGS sequence"/>
</dbReference>
<comment type="caution">
    <text evidence="11">The sequence shown here is derived from an EMBL/GenBank/DDBJ whole genome shotgun (WGS) entry which is preliminary data.</text>
</comment>
<dbReference type="PANTHER" id="PTHR33571:SF12">
    <property type="entry name" value="BSL3053 PROTEIN"/>
    <property type="match status" value="1"/>
</dbReference>
<evidence type="ECO:0000256" key="8">
    <source>
        <dbReference type="ARBA" id="ARBA00022842"/>
    </source>
</evidence>
<evidence type="ECO:0000259" key="10">
    <source>
        <dbReference type="Pfam" id="PF01909"/>
    </source>
</evidence>
<keyword evidence="2" id="KW-1277">Toxin-antitoxin system</keyword>
<dbReference type="InterPro" id="IPR043519">
    <property type="entry name" value="NT_sf"/>
</dbReference>
<accession>A0A7Y0L7D7</accession>
<evidence type="ECO:0000256" key="5">
    <source>
        <dbReference type="ARBA" id="ARBA00022723"/>
    </source>
</evidence>
<organism evidence="11 12">
    <name type="scientific">Sulfobacillus harzensis</name>
    <dbReference type="NCBI Taxonomy" id="2729629"/>
    <lineage>
        <taxon>Bacteria</taxon>
        <taxon>Bacillati</taxon>
        <taxon>Bacillota</taxon>
        <taxon>Clostridia</taxon>
        <taxon>Eubacteriales</taxon>
        <taxon>Clostridiales Family XVII. Incertae Sedis</taxon>
        <taxon>Sulfobacillus</taxon>
    </lineage>
</organism>
<dbReference type="AlphaFoldDB" id="A0A7Y0L7D7"/>
<dbReference type="GO" id="GO:0005524">
    <property type="term" value="F:ATP binding"/>
    <property type="evidence" value="ECO:0007669"/>
    <property type="project" value="UniProtKB-KW"/>
</dbReference>
<evidence type="ECO:0000256" key="1">
    <source>
        <dbReference type="ARBA" id="ARBA00001946"/>
    </source>
</evidence>
<evidence type="ECO:0000256" key="9">
    <source>
        <dbReference type="ARBA" id="ARBA00038276"/>
    </source>
</evidence>
<dbReference type="SUPFAM" id="SSF81301">
    <property type="entry name" value="Nucleotidyltransferase"/>
    <property type="match status" value="1"/>
</dbReference>
<feature type="domain" description="Polymerase nucleotidyl transferase" evidence="10">
    <location>
        <begin position="10"/>
        <end position="85"/>
    </location>
</feature>
<keyword evidence="6" id="KW-0547">Nucleotide-binding</keyword>
<dbReference type="CDD" id="cd05403">
    <property type="entry name" value="NT_KNTase_like"/>
    <property type="match status" value="1"/>
</dbReference>
<keyword evidence="3" id="KW-0808">Transferase</keyword>
<keyword evidence="4" id="KW-0548">Nucleotidyltransferase</keyword>
<dbReference type="GO" id="GO:0046872">
    <property type="term" value="F:metal ion binding"/>
    <property type="evidence" value="ECO:0007669"/>
    <property type="project" value="UniProtKB-KW"/>
</dbReference>
<gene>
    <name evidence="11" type="ORF">HIJ39_20390</name>
</gene>
<dbReference type="GO" id="GO:0016779">
    <property type="term" value="F:nucleotidyltransferase activity"/>
    <property type="evidence" value="ECO:0007669"/>
    <property type="project" value="UniProtKB-KW"/>
</dbReference>
<protein>
    <recommendedName>
        <fullName evidence="10">Polymerase nucleotidyl transferase domain-containing protein</fullName>
    </recommendedName>
</protein>
<reference evidence="11 12" key="1">
    <citation type="submission" date="2020-04" db="EMBL/GenBank/DDBJ databases">
        <authorList>
            <person name="Zhang R."/>
            <person name="Schippers A."/>
        </authorList>
    </citation>
    <scope>NUCLEOTIDE SEQUENCE [LARGE SCALE GENOMIC DNA]</scope>
    <source>
        <strain evidence="11 12">DSM 109850</strain>
    </source>
</reference>
<keyword evidence="12" id="KW-1185">Reference proteome</keyword>
<keyword evidence="8" id="KW-0460">Magnesium</keyword>
<evidence type="ECO:0000256" key="4">
    <source>
        <dbReference type="ARBA" id="ARBA00022695"/>
    </source>
</evidence>
<comment type="similarity">
    <text evidence="9">Belongs to the MntA antitoxin family.</text>
</comment>
<name>A0A7Y0L7D7_9FIRM</name>
<evidence type="ECO:0000313" key="12">
    <source>
        <dbReference type="Proteomes" id="UP000533476"/>
    </source>
</evidence>
<evidence type="ECO:0000256" key="7">
    <source>
        <dbReference type="ARBA" id="ARBA00022840"/>
    </source>
</evidence>
<keyword evidence="7" id="KW-0067">ATP-binding</keyword>
<evidence type="ECO:0000256" key="2">
    <source>
        <dbReference type="ARBA" id="ARBA00022649"/>
    </source>
</evidence>
<proteinExistence type="inferred from homology"/>